<reference evidence="3" key="1">
    <citation type="submission" date="2022-11" db="UniProtKB">
        <authorList>
            <consortium name="WormBaseParasite"/>
        </authorList>
    </citation>
    <scope>IDENTIFICATION</scope>
</reference>
<keyword evidence="1" id="KW-0472">Membrane</keyword>
<organism evidence="2 3">
    <name type="scientific">Romanomermis culicivorax</name>
    <name type="common">Nematode worm</name>
    <dbReference type="NCBI Taxonomy" id="13658"/>
    <lineage>
        <taxon>Eukaryota</taxon>
        <taxon>Metazoa</taxon>
        <taxon>Ecdysozoa</taxon>
        <taxon>Nematoda</taxon>
        <taxon>Enoplea</taxon>
        <taxon>Dorylaimia</taxon>
        <taxon>Mermithida</taxon>
        <taxon>Mermithoidea</taxon>
        <taxon>Mermithidae</taxon>
        <taxon>Romanomermis</taxon>
    </lineage>
</organism>
<protein>
    <submittedName>
        <fullName evidence="3">Methyltransf_21 domain-containing protein</fullName>
    </submittedName>
</protein>
<keyword evidence="1" id="KW-0812">Transmembrane</keyword>
<feature type="transmembrane region" description="Helical" evidence="1">
    <location>
        <begin position="7"/>
        <end position="24"/>
    </location>
</feature>
<name>A0A915IAB9_ROMCU</name>
<dbReference type="Proteomes" id="UP000887565">
    <property type="component" value="Unplaced"/>
</dbReference>
<evidence type="ECO:0000256" key="1">
    <source>
        <dbReference type="SAM" id="Phobius"/>
    </source>
</evidence>
<dbReference type="PANTHER" id="PTHR22989">
    <property type="entry name" value="UNCHARACTERIZED DUF13 C.ELEGANS"/>
    <property type="match status" value="1"/>
</dbReference>
<accession>A0A915IAB9</accession>
<dbReference type="PANTHER" id="PTHR22989:SF3">
    <property type="entry name" value="METHYLTRANSFERASE FKBM DOMAIN-CONTAINING PROTEIN"/>
    <property type="match status" value="1"/>
</dbReference>
<sequence length="283" mass="32407">MTKKNKVTHILCLIIFLILLLLYIETTKTYLACVIVSEIETVKTSHRPTPIKLEKPDNNKRNGTFCLQPMVKRVKRCLLNELRKSKQFYSTLPSAVQKCCTFLMNTLPIKMLRNKDDTKYMLLPVNDKTTECQVLTIGIGNDIKAELQLQKALPRCKFLGADPIYEAGKIFQRIGRYLPTGVGDFNGTIRVSSFQSDNDCNPASLSETLKPKYSICQMSVELHGLGRKYNETDSEFRLKMLDLIENGTMLPLTGTGGFNRMFWLDLESPICIEKYLYNFCDFR</sequence>
<keyword evidence="1" id="KW-1133">Transmembrane helix</keyword>
<dbReference type="AlphaFoldDB" id="A0A915IAB9"/>
<evidence type="ECO:0000313" key="3">
    <source>
        <dbReference type="WBParaSite" id="nRc.2.0.1.t10718-RA"/>
    </source>
</evidence>
<proteinExistence type="predicted"/>
<dbReference type="WBParaSite" id="nRc.2.0.1.t10718-RA">
    <property type="protein sequence ID" value="nRc.2.0.1.t10718-RA"/>
    <property type="gene ID" value="nRc.2.0.1.g10718"/>
</dbReference>
<evidence type="ECO:0000313" key="2">
    <source>
        <dbReference type="Proteomes" id="UP000887565"/>
    </source>
</evidence>
<keyword evidence="2" id="KW-1185">Reference proteome</keyword>